<organism evidence="1 2">
    <name type="scientific">Vitreoscilla filiformis</name>
    <dbReference type="NCBI Taxonomy" id="63"/>
    <lineage>
        <taxon>Bacteria</taxon>
        <taxon>Pseudomonadati</taxon>
        <taxon>Pseudomonadota</taxon>
        <taxon>Betaproteobacteria</taxon>
        <taxon>Neisseriales</taxon>
        <taxon>Neisseriaceae</taxon>
        <taxon>Vitreoscilla</taxon>
    </lineage>
</organism>
<protein>
    <submittedName>
        <fullName evidence="1">Hydrogenase</fullName>
    </submittedName>
</protein>
<dbReference type="InterPro" id="IPR006975">
    <property type="entry name" value="NifQ"/>
</dbReference>
<dbReference type="Proteomes" id="UP000199729">
    <property type="component" value="Chromosome"/>
</dbReference>
<proteinExistence type="predicted"/>
<evidence type="ECO:0000313" key="1">
    <source>
        <dbReference type="EMBL" id="ASM78538.1"/>
    </source>
</evidence>
<reference evidence="1 2" key="1">
    <citation type="submission" date="2017-07" db="EMBL/GenBank/DDBJ databases">
        <title>Complete Genome Sequence of the cosmetic ferment Vitreoscilla filiformis (ATCC15551).</title>
        <authorList>
            <person name="Contreras S."/>
            <person name="Sagory-Zalkind P."/>
            <person name="Blanquart H."/>
            <person name="Iltis A."/>
            <person name="Morand S.C."/>
        </authorList>
    </citation>
    <scope>NUCLEOTIDE SEQUENCE [LARGE SCALE GENOMIC DNA]</scope>
    <source>
        <strain evidence="1 2">ATCC 15551</strain>
    </source>
</reference>
<dbReference type="OrthoDB" id="192277at2"/>
<dbReference type="Pfam" id="PF04891">
    <property type="entry name" value="NifQ"/>
    <property type="match status" value="1"/>
</dbReference>
<dbReference type="GO" id="GO:0009399">
    <property type="term" value="P:nitrogen fixation"/>
    <property type="evidence" value="ECO:0007669"/>
    <property type="project" value="InterPro"/>
</dbReference>
<dbReference type="RefSeq" id="WP_089417448.1">
    <property type="nucleotide sequence ID" value="NZ_CP022423.1"/>
</dbReference>
<dbReference type="GO" id="GO:0030151">
    <property type="term" value="F:molybdenum ion binding"/>
    <property type="evidence" value="ECO:0007669"/>
    <property type="project" value="InterPro"/>
</dbReference>
<evidence type="ECO:0000313" key="2">
    <source>
        <dbReference type="Proteomes" id="UP000199729"/>
    </source>
</evidence>
<name>A0A221KHL6_VITFI</name>
<dbReference type="KEGG" id="vff:VITFI_CDS2761"/>
<gene>
    <name evidence="1" type="ORF">VITFI_CDS2761</name>
</gene>
<dbReference type="AlphaFoldDB" id="A0A221KHL6"/>
<sequence>MHPPPLRTDLLTQHQAARGDEVEDVSALLMHHFEPSAGSPEAARAVAHTVAVACLGDNHLWQDLLFENRQQLNALLRHWFPSLVAKNTGDMKWKKFFYRQLCEAAEVLICKSPSCEVCTDYVQCFETPEPARPTPAVAWLTPLPSTVHPAPQRPMN</sequence>
<keyword evidence="2" id="KW-1185">Reference proteome</keyword>
<accession>A0A221KHL6</accession>
<dbReference type="EMBL" id="CP022423">
    <property type="protein sequence ID" value="ASM78538.1"/>
    <property type="molecule type" value="Genomic_DNA"/>
</dbReference>